<evidence type="ECO:0000256" key="8">
    <source>
        <dbReference type="RuleBase" id="RU362124"/>
    </source>
</evidence>
<dbReference type="InterPro" id="IPR012759">
    <property type="entry name" value="RNA_pol_sigma_RpoH_proteobac"/>
</dbReference>
<keyword evidence="2" id="KW-0963">Cytoplasm</keyword>
<organism evidence="11 12">
    <name type="scientific">Bradyrhizobium lablabi</name>
    <dbReference type="NCBI Taxonomy" id="722472"/>
    <lineage>
        <taxon>Bacteria</taxon>
        <taxon>Pseudomonadati</taxon>
        <taxon>Pseudomonadota</taxon>
        <taxon>Alphaproteobacteria</taxon>
        <taxon>Hyphomicrobiales</taxon>
        <taxon>Nitrobacteraceae</taxon>
        <taxon>Bradyrhizobium</taxon>
    </lineage>
</organism>
<dbReference type="Gene3D" id="1.20.140.160">
    <property type="match status" value="1"/>
</dbReference>
<dbReference type="InterPro" id="IPR014284">
    <property type="entry name" value="RNA_pol_sigma-70_dom"/>
</dbReference>
<dbReference type="NCBIfam" id="TIGR02392">
    <property type="entry name" value="rpoH_proteo"/>
    <property type="match status" value="1"/>
</dbReference>
<proteinExistence type="inferred from homology"/>
<evidence type="ECO:0000256" key="3">
    <source>
        <dbReference type="ARBA" id="ARBA00023015"/>
    </source>
</evidence>
<keyword evidence="4" id="KW-0346">Stress response</keyword>
<protein>
    <recommendedName>
        <fullName evidence="8">RNA polymerase sigma factor</fullName>
    </recommendedName>
</protein>
<evidence type="ECO:0000256" key="1">
    <source>
        <dbReference type="ARBA" id="ARBA00007788"/>
    </source>
</evidence>
<evidence type="ECO:0000256" key="6">
    <source>
        <dbReference type="ARBA" id="ARBA00023125"/>
    </source>
</evidence>
<dbReference type="Pfam" id="PF04545">
    <property type="entry name" value="Sigma70_r4"/>
    <property type="match status" value="1"/>
</dbReference>
<evidence type="ECO:0000313" key="12">
    <source>
        <dbReference type="Proteomes" id="UP000189935"/>
    </source>
</evidence>
<dbReference type="PANTHER" id="PTHR30376:SF3">
    <property type="entry name" value="RNA POLYMERASE SIGMA FACTOR RPOH"/>
    <property type="match status" value="1"/>
</dbReference>
<dbReference type="InterPro" id="IPR050813">
    <property type="entry name" value="Sigma-70_Factor"/>
</dbReference>
<keyword evidence="6 8" id="KW-0238">DNA-binding</keyword>
<dbReference type="InterPro" id="IPR007630">
    <property type="entry name" value="RNA_pol_sigma70_r4"/>
</dbReference>
<dbReference type="Gene3D" id="1.20.120.1810">
    <property type="match status" value="1"/>
</dbReference>
<evidence type="ECO:0000256" key="7">
    <source>
        <dbReference type="ARBA" id="ARBA00023163"/>
    </source>
</evidence>
<comment type="function">
    <text evidence="8">Sigma factors are initiation factors that promote the attachment of RNA polymerase to specific initiation sites and are then released.</text>
</comment>
<dbReference type="NCBIfam" id="NF005143">
    <property type="entry name" value="PRK06596.1"/>
    <property type="match status" value="1"/>
</dbReference>
<dbReference type="InterPro" id="IPR000943">
    <property type="entry name" value="RNA_pol_sigma70"/>
</dbReference>
<dbReference type="PRINTS" id="PR00046">
    <property type="entry name" value="SIGMA70FCT"/>
</dbReference>
<dbReference type="InterPro" id="IPR007627">
    <property type="entry name" value="RNA_pol_sigma70_r2"/>
</dbReference>
<dbReference type="NCBIfam" id="TIGR02937">
    <property type="entry name" value="sigma70-ECF"/>
    <property type="match status" value="1"/>
</dbReference>
<dbReference type="GO" id="GO:0006352">
    <property type="term" value="P:DNA-templated transcription initiation"/>
    <property type="evidence" value="ECO:0007669"/>
    <property type="project" value="UniProtKB-UniRule"/>
</dbReference>
<dbReference type="InterPro" id="IPR013324">
    <property type="entry name" value="RNA_pol_sigma_r3/r4-like"/>
</dbReference>
<sequence length="324" mass="37061">MSIEGQFRSPTSGTRRELAFVKVRIGDGYLNDIRRFEMLEKSQEYSLAKRWREHGDRDAGHQLVTSHLRLAAKIAMGYRGYGLPISEIISEGNVGLMQALNRFEPEKGFRFATYAMWWIKASIQDYILRSWSLVKIGTTASQRKLFFKLRSAKRKISALESGGDLRPDQVTSIANSLNVPEREVIDMNRRLAGDTSLNAPIHEDGDAEEWQTYLIDQSPSPEAIVAEQDEKEHRHEALLSAIDVLSGRERRIFEARHLTDAPLTLEELALEFNVSRERIRQIETRAFEKVRKATKKLVAEVETQRRGPSRPELRNARRAEVCAA</sequence>
<dbReference type="GO" id="GO:0003677">
    <property type="term" value="F:DNA binding"/>
    <property type="evidence" value="ECO:0007669"/>
    <property type="project" value="UniProtKB-KW"/>
</dbReference>
<dbReference type="PANTHER" id="PTHR30376">
    <property type="entry name" value="SIGMA FACTOR RPOH HEAT SHOCK RELATED"/>
    <property type="match status" value="1"/>
</dbReference>
<feature type="domain" description="RNA polymerase sigma-70" evidence="10">
    <location>
        <begin position="264"/>
        <end position="290"/>
    </location>
</feature>
<evidence type="ECO:0000259" key="10">
    <source>
        <dbReference type="PROSITE" id="PS00716"/>
    </source>
</evidence>
<dbReference type="RefSeq" id="WP_079544004.1">
    <property type="nucleotide sequence ID" value="NZ_LT670844.1"/>
</dbReference>
<accession>A0A1M7DTJ9</accession>
<dbReference type="PROSITE" id="PS00716">
    <property type="entry name" value="SIGMA70_2"/>
    <property type="match status" value="1"/>
</dbReference>
<comment type="similarity">
    <text evidence="1 8">Belongs to the sigma-70 factor family.</text>
</comment>
<keyword evidence="3 8" id="KW-0805">Transcription regulation</keyword>
<dbReference type="GO" id="GO:0016987">
    <property type="term" value="F:sigma factor activity"/>
    <property type="evidence" value="ECO:0007669"/>
    <property type="project" value="UniProtKB-UniRule"/>
</dbReference>
<name>A0A1M7DTJ9_9BRAD</name>
<dbReference type="EMBL" id="LT670844">
    <property type="protein sequence ID" value="SHL82713.1"/>
    <property type="molecule type" value="Genomic_DNA"/>
</dbReference>
<evidence type="ECO:0000313" key="11">
    <source>
        <dbReference type="EMBL" id="SHL82713.1"/>
    </source>
</evidence>
<dbReference type="SUPFAM" id="SSF88659">
    <property type="entry name" value="Sigma3 and sigma4 domains of RNA polymerase sigma factors"/>
    <property type="match status" value="1"/>
</dbReference>
<reference evidence="11 12" key="1">
    <citation type="submission" date="2016-11" db="EMBL/GenBank/DDBJ databases">
        <authorList>
            <person name="Jaros S."/>
            <person name="Januszkiewicz K."/>
            <person name="Wedrychowicz H."/>
        </authorList>
    </citation>
    <scope>NUCLEOTIDE SEQUENCE [LARGE SCALE GENOMIC DNA]</scope>
    <source>
        <strain evidence="11 12">GAS499</strain>
    </source>
</reference>
<dbReference type="SUPFAM" id="SSF88946">
    <property type="entry name" value="Sigma2 domain of RNA polymerase sigma factors"/>
    <property type="match status" value="1"/>
</dbReference>
<dbReference type="AlphaFoldDB" id="A0A1M7DTJ9"/>
<dbReference type="Proteomes" id="UP000189935">
    <property type="component" value="Chromosome I"/>
</dbReference>
<gene>
    <name evidence="11" type="ORF">SAMN05444159_6923</name>
</gene>
<dbReference type="PROSITE" id="PS00715">
    <property type="entry name" value="SIGMA70_1"/>
    <property type="match status" value="1"/>
</dbReference>
<keyword evidence="5 8" id="KW-0731">Sigma factor</keyword>
<dbReference type="InterPro" id="IPR013325">
    <property type="entry name" value="RNA_pol_sigma_r2"/>
</dbReference>
<keyword evidence="7 8" id="KW-0804">Transcription</keyword>
<feature type="domain" description="RNA polymerase sigma-70" evidence="9">
    <location>
        <begin position="87"/>
        <end position="100"/>
    </location>
</feature>
<evidence type="ECO:0000259" key="9">
    <source>
        <dbReference type="PROSITE" id="PS00715"/>
    </source>
</evidence>
<evidence type="ECO:0000256" key="5">
    <source>
        <dbReference type="ARBA" id="ARBA00023082"/>
    </source>
</evidence>
<dbReference type="OrthoDB" id="9809557at2"/>
<dbReference type="Pfam" id="PF04542">
    <property type="entry name" value="Sigma70_r2"/>
    <property type="match status" value="1"/>
</dbReference>
<dbReference type="CDD" id="cd06171">
    <property type="entry name" value="Sigma70_r4"/>
    <property type="match status" value="1"/>
</dbReference>
<evidence type="ECO:0000256" key="4">
    <source>
        <dbReference type="ARBA" id="ARBA00023016"/>
    </source>
</evidence>
<evidence type="ECO:0000256" key="2">
    <source>
        <dbReference type="ARBA" id="ARBA00022490"/>
    </source>
</evidence>